<proteinExistence type="inferred from homology"/>
<dbReference type="InterPro" id="IPR018119">
    <property type="entry name" value="Strictosidine_synth_cons-reg"/>
</dbReference>
<dbReference type="Proteomes" id="UP001208570">
    <property type="component" value="Unassembled WGS sequence"/>
</dbReference>
<evidence type="ECO:0000313" key="6">
    <source>
        <dbReference type="EMBL" id="KAK2150923.1"/>
    </source>
</evidence>
<dbReference type="AlphaFoldDB" id="A0AAD9N0G7"/>
<name>A0AAD9N0G7_9ANNE</name>
<dbReference type="Gene3D" id="2.120.10.30">
    <property type="entry name" value="TolB, C-terminal domain"/>
    <property type="match status" value="1"/>
</dbReference>
<organism evidence="6 7">
    <name type="scientific">Paralvinella palmiformis</name>
    <dbReference type="NCBI Taxonomy" id="53620"/>
    <lineage>
        <taxon>Eukaryota</taxon>
        <taxon>Metazoa</taxon>
        <taxon>Spiralia</taxon>
        <taxon>Lophotrochozoa</taxon>
        <taxon>Annelida</taxon>
        <taxon>Polychaeta</taxon>
        <taxon>Sedentaria</taxon>
        <taxon>Canalipalpata</taxon>
        <taxon>Terebellida</taxon>
        <taxon>Terebelliformia</taxon>
        <taxon>Alvinellidae</taxon>
        <taxon>Paralvinella</taxon>
    </lineage>
</organism>
<dbReference type="PANTHER" id="PTHR10426">
    <property type="entry name" value="STRICTOSIDINE SYNTHASE-RELATED"/>
    <property type="match status" value="1"/>
</dbReference>
<dbReference type="InterPro" id="IPR011042">
    <property type="entry name" value="6-blade_b-propeller_TolB-like"/>
</dbReference>
<reference evidence="6" key="1">
    <citation type="journal article" date="2023" name="Mol. Biol. Evol.">
        <title>Third-Generation Sequencing Reveals the Adaptive Role of the Epigenome in Three Deep-Sea Polychaetes.</title>
        <authorList>
            <person name="Perez M."/>
            <person name="Aroh O."/>
            <person name="Sun Y."/>
            <person name="Lan Y."/>
            <person name="Juniper S.K."/>
            <person name="Young C.R."/>
            <person name="Angers B."/>
            <person name="Qian P.Y."/>
        </authorList>
    </citation>
    <scope>NUCLEOTIDE SEQUENCE</scope>
    <source>
        <strain evidence="6">P08H-3</strain>
    </source>
</reference>
<evidence type="ECO:0000256" key="3">
    <source>
        <dbReference type="ARBA" id="ARBA00023180"/>
    </source>
</evidence>
<dbReference type="SUPFAM" id="SSF63829">
    <property type="entry name" value="Calcium-dependent phosphotriesterase"/>
    <property type="match status" value="1"/>
</dbReference>
<evidence type="ECO:0000256" key="2">
    <source>
        <dbReference type="ARBA" id="ARBA00022553"/>
    </source>
</evidence>
<gene>
    <name evidence="6" type="ORF">LSH36_382g01005</name>
</gene>
<keyword evidence="7" id="KW-1185">Reference proteome</keyword>
<keyword evidence="4" id="KW-0812">Transmembrane</keyword>
<feature type="transmembrane region" description="Helical" evidence="4">
    <location>
        <begin position="36"/>
        <end position="56"/>
    </location>
</feature>
<accession>A0AAD9N0G7</accession>
<protein>
    <recommendedName>
        <fullName evidence="5">Strictosidine synthase conserved region domain-containing protein</fullName>
    </recommendedName>
</protein>
<keyword evidence="3" id="KW-0325">Glycoprotein</keyword>
<dbReference type="GO" id="GO:0016787">
    <property type="term" value="F:hydrolase activity"/>
    <property type="evidence" value="ECO:0007669"/>
    <property type="project" value="TreeGrafter"/>
</dbReference>
<evidence type="ECO:0000313" key="7">
    <source>
        <dbReference type="Proteomes" id="UP001208570"/>
    </source>
</evidence>
<comment type="similarity">
    <text evidence="1">Belongs to the strictosidine synthase family.</text>
</comment>
<keyword evidence="2" id="KW-0597">Phosphoprotein</keyword>
<dbReference type="GO" id="GO:0012505">
    <property type="term" value="C:endomembrane system"/>
    <property type="evidence" value="ECO:0007669"/>
    <property type="project" value="TreeGrafter"/>
</dbReference>
<keyword evidence="4" id="KW-1133">Transmembrane helix</keyword>
<evidence type="ECO:0000259" key="5">
    <source>
        <dbReference type="Pfam" id="PF03088"/>
    </source>
</evidence>
<dbReference type="PANTHER" id="PTHR10426:SF88">
    <property type="entry name" value="ADIPOCYTE PLASMA MEMBRANE-ASSOCIATED PROTEIN HEMOMUCIN-RELATED"/>
    <property type="match status" value="1"/>
</dbReference>
<comment type="caution">
    <text evidence="6">The sequence shown here is derived from an EMBL/GenBank/DDBJ whole genome shotgun (WGS) entry which is preliminary data.</text>
</comment>
<evidence type="ECO:0000256" key="4">
    <source>
        <dbReference type="SAM" id="Phobius"/>
    </source>
</evidence>
<keyword evidence="4" id="KW-0472">Membrane</keyword>
<dbReference type="Pfam" id="PF03088">
    <property type="entry name" value="Str_synth"/>
    <property type="match status" value="1"/>
</dbReference>
<feature type="domain" description="Strictosidine synthase conserved region" evidence="5">
    <location>
        <begin position="66"/>
        <end position="118"/>
    </location>
</feature>
<evidence type="ECO:0000256" key="1">
    <source>
        <dbReference type="ARBA" id="ARBA00009191"/>
    </source>
</evidence>
<dbReference type="EMBL" id="JAODUP010000382">
    <property type="protein sequence ID" value="KAK2150923.1"/>
    <property type="molecule type" value="Genomic_DNA"/>
</dbReference>
<sequence length="248" mass="28268">MSNLRQRKHIDARIKSDERKDEDVKPNARWDLLGKLAIFVFIVLPLTCLLACIVLIESPIEPELVTDRLLKYDPVTNNTEVLYKKLYFANGVQLSKDNSYLLVSETTKSRILKYHLTGPKQGKVEKFIENLPGIPDNIRRSSGGGYWVALGTCRNAQRVNLLDILQDYPWIRKQLAKIPERFLSTAISSCTLIIELDEQGNIIRSLHDPDGERFSRISEVEEHAGHLYIGSFCVPYIGKVNTYKKPGL</sequence>